<gene>
    <name evidence="6" type="ORF">RZS32_006705</name>
</gene>
<feature type="transmembrane region" description="Helical" evidence="4">
    <location>
        <begin position="39"/>
        <end position="59"/>
    </location>
</feature>
<keyword evidence="4" id="KW-0812">Transmembrane</keyword>
<dbReference type="Proteomes" id="UP001281305">
    <property type="component" value="Chromosome"/>
</dbReference>
<dbReference type="PANTHER" id="PTHR43280">
    <property type="entry name" value="ARAC-FAMILY TRANSCRIPTIONAL REGULATOR"/>
    <property type="match status" value="1"/>
</dbReference>
<evidence type="ECO:0000256" key="1">
    <source>
        <dbReference type="ARBA" id="ARBA00023015"/>
    </source>
</evidence>
<protein>
    <submittedName>
        <fullName evidence="6">AraC family transcriptional regulator</fullName>
    </submittedName>
</protein>
<evidence type="ECO:0000259" key="5">
    <source>
        <dbReference type="PROSITE" id="PS01124"/>
    </source>
</evidence>
<dbReference type="EMBL" id="CP146606">
    <property type="protein sequence ID" value="WYK19544.1"/>
    <property type="molecule type" value="Genomic_DNA"/>
</dbReference>
<feature type="transmembrane region" description="Helical" evidence="4">
    <location>
        <begin position="179"/>
        <end position="200"/>
    </location>
</feature>
<organism evidence="6 7">
    <name type="scientific">Roseovarius rhodophyticola</name>
    <dbReference type="NCBI Taxonomy" id="3080827"/>
    <lineage>
        <taxon>Bacteria</taxon>
        <taxon>Pseudomonadati</taxon>
        <taxon>Pseudomonadota</taxon>
        <taxon>Alphaproteobacteria</taxon>
        <taxon>Rhodobacterales</taxon>
        <taxon>Roseobacteraceae</taxon>
        <taxon>Roseovarius</taxon>
    </lineage>
</organism>
<dbReference type="SMART" id="SM00342">
    <property type="entry name" value="HTH_ARAC"/>
    <property type="match status" value="1"/>
</dbReference>
<feature type="domain" description="HTH araC/xylS-type" evidence="5">
    <location>
        <begin position="230"/>
        <end position="334"/>
    </location>
</feature>
<keyword evidence="3" id="KW-0804">Transcription</keyword>
<keyword evidence="4" id="KW-0472">Membrane</keyword>
<accession>A0ABZ2TIQ9</accession>
<dbReference type="PRINTS" id="PR00032">
    <property type="entry name" value="HTHARAC"/>
</dbReference>
<feature type="transmembrane region" description="Helical" evidence="4">
    <location>
        <begin position="93"/>
        <end position="118"/>
    </location>
</feature>
<dbReference type="InterPro" id="IPR020449">
    <property type="entry name" value="Tscrpt_reg_AraC-type_HTH"/>
</dbReference>
<evidence type="ECO:0000313" key="6">
    <source>
        <dbReference type="EMBL" id="WYK19544.1"/>
    </source>
</evidence>
<reference evidence="6 7" key="1">
    <citation type="submission" date="2024-02" db="EMBL/GenBank/DDBJ databases">
        <title>Roseovarius strain W115 nov., isolated from a marine algae.</title>
        <authorList>
            <person name="Lee M.W."/>
            <person name="Lee J.K."/>
            <person name="Kim J.M."/>
            <person name="Choi D.G."/>
            <person name="Baek J.H."/>
            <person name="Bayburt H."/>
            <person name="Jung J.J."/>
            <person name="Han D.M."/>
            <person name="Jeon C.O."/>
        </authorList>
    </citation>
    <scope>NUCLEOTIDE SEQUENCE [LARGE SCALE GENOMIC DNA]</scope>
    <source>
        <strain evidence="6 7">W115</strain>
    </source>
</reference>
<feature type="transmembrane region" description="Helical" evidence="4">
    <location>
        <begin position="65"/>
        <end position="86"/>
    </location>
</feature>
<feature type="transmembrane region" description="Helical" evidence="4">
    <location>
        <begin position="149"/>
        <end position="167"/>
    </location>
</feature>
<dbReference type="InterPro" id="IPR018060">
    <property type="entry name" value="HTH_AraC"/>
</dbReference>
<dbReference type="SUPFAM" id="SSF46689">
    <property type="entry name" value="Homeodomain-like"/>
    <property type="match status" value="1"/>
</dbReference>
<keyword evidence="2" id="KW-0238">DNA-binding</keyword>
<keyword evidence="1" id="KW-0805">Transcription regulation</keyword>
<keyword evidence="7" id="KW-1185">Reference proteome</keyword>
<evidence type="ECO:0000313" key="7">
    <source>
        <dbReference type="Proteomes" id="UP001281305"/>
    </source>
</evidence>
<dbReference type="RefSeq" id="WP_317056242.1">
    <property type="nucleotide sequence ID" value="NZ_CP146606.1"/>
</dbReference>
<dbReference type="Pfam" id="PF12833">
    <property type="entry name" value="HTH_18"/>
    <property type="match status" value="1"/>
</dbReference>
<evidence type="ECO:0000256" key="3">
    <source>
        <dbReference type="ARBA" id="ARBA00023163"/>
    </source>
</evidence>
<dbReference type="PANTHER" id="PTHR43280:SF29">
    <property type="entry name" value="ARAC-FAMILY TRANSCRIPTIONAL REGULATOR"/>
    <property type="match status" value="1"/>
</dbReference>
<evidence type="ECO:0000256" key="2">
    <source>
        <dbReference type="ARBA" id="ARBA00023125"/>
    </source>
</evidence>
<feature type="transmembrane region" description="Helical" evidence="4">
    <location>
        <begin position="7"/>
        <end position="27"/>
    </location>
</feature>
<name>A0ABZ2TIQ9_9RHOB</name>
<dbReference type="InterPro" id="IPR018062">
    <property type="entry name" value="HTH_AraC-typ_CS"/>
</dbReference>
<sequence length="344" mass="37766">MLAEIDLLIRGALIGVCMLCFILLWFGRETRQKSYSLGAIALSLSAAMAVEQGIGTVWSTQAQNIALVFKEFMPLALTWFVLDIFLEPKEQRGAWLGLFALAALITALSFLPISAGLLQAGLKLALYLGLLAVVIKTAACDLVEARRSFRIVFVSAVAIFGVSKSVLDLSLDAAARPEWYGTAHAMALLAFAVVFAHWALRPGSDIWINEQPRAKPVAANIRLVDKQTLDRIETAMQDEMWRREGLTIGAMADDLGLPEHRLRKAINQDLGFRNFATFVNGYRIDAAKEALAAPDRAHQTILEIAYECGFASLAPFNKAFRAMTGQTPTDFRRQQLDGYASISA</sequence>
<dbReference type="PROSITE" id="PS01124">
    <property type="entry name" value="HTH_ARAC_FAMILY_2"/>
    <property type="match status" value="1"/>
</dbReference>
<dbReference type="Gene3D" id="1.10.10.60">
    <property type="entry name" value="Homeodomain-like"/>
    <property type="match status" value="1"/>
</dbReference>
<proteinExistence type="predicted"/>
<evidence type="ECO:0000256" key="4">
    <source>
        <dbReference type="SAM" id="Phobius"/>
    </source>
</evidence>
<keyword evidence="4" id="KW-1133">Transmembrane helix</keyword>
<dbReference type="PROSITE" id="PS00041">
    <property type="entry name" value="HTH_ARAC_FAMILY_1"/>
    <property type="match status" value="1"/>
</dbReference>
<dbReference type="InterPro" id="IPR009057">
    <property type="entry name" value="Homeodomain-like_sf"/>
</dbReference>